<dbReference type="EMBL" id="JACHJS010000001">
    <property type="protein sequence ID" value="MBB4968400.1"/>
    <property type="molecule type" value="Genomic_DNA"/>
</dbReference>
<dbReference type="SMART" id="SM00530">
    <property type="entry name" value="HTH_XRE"/>
    <property type="match status" value="1"/>
</dbReference>
<protein>
    <submittedName>
        <fullName evidence="2">Transcriptional regulator with XRE-family HTH domain</fullName>
    </submittedName>
</protein>
<sequence length="399" mass="42999">MADEGVIGIGDRMRAARRLAGLTQAQMARETNYSLSYVQKAERGSEPASPALVTAWARATKVSPDDLTGAPYKEVIQKDGPLDGLTDLQAILAEGRYVRAEEPLSLGELGRELTRINSLYRGDRGRQALALLPRLIRQLHGALEVARSDEARGDLYSLLASAYVTAERIARRFGYMQLSTPSLDRLDMYAERAGDPLFTSQALIKRARVLMYHGAYEVGLDLVERGLDRIEGSGEGSLAVRGYGHLAGAIVAARGRKIEVARAHLEEARVIAGHVRGESDAYGTLFGAGNVGIHAVAVELEAGDPGKAAEAGFALTLPAEIAPPRAGHHWQDTARACLMAGDSARALEALNRARRVAPQQTRLHPMVRETVRGIATMESRRSGNLANFATWLGSNSASM</sequence>
<dbReference type="Gene3D" id="1.10.260.40">
    <property type="entry name" value="lambda repressor-like DNA-binding domains"/>
    <property type="match status" value="1"/>
</dbReference>
<dbReference type="SUPFAM" id="SSF48452">
    <property type="entry name" value="TPR-like"/>
    <property type="match status" value="1"/>
</dbReference>
<organism evidence="2 3">
    <name type="scientific">Saccharothrix violaceirubra</name>
    <dbReference type="NCBI Taxonomy" id="413306"/>
    <lineage>
        <taxon>Bacteria</taxon>
        <taxon>Bacillati</taxon>
        <taxon>Actinomycetota</taxon>
        <taxon>Actinomycetes</taxon>
        <taxon>Pseudonocardiales</taxon>
        <taxon>Pseudonocardiaceae</taxon>
        <taxon>Saccharothrix</taxon>
    </lineage>
</organism>
<evidence type="ECO:0000259" key="1">
    <source>
        <dbReference type="PROSITE" id="PS50943"/>
    </source>
</evidence>
<proteinExistence type="predicted"/>
<accession>A0A7W7TAT9</accession>
<dbReference type="CDD" id="cd00093">
    <property type="entry name" value="HTH_XRE"/>
    <property type="match status" value="1"/>
</dbReference>
<dbReference type="Proteomes" id="UP000542674">
    <property type="component" value="Unassembled WGS sequence"/>
</dbReference>
<dbReference type="Pfam" id="PF13560">
    <property type="entry name" value="HTH_31"/>
    <property type="match status" value="1"/>
</dbReference>
<dbReference type="SUPFAM" id="SSF47413">
    <property type="entry name" value="lambda repressor-like DNA-binding domains"/>
    <property type="match status" value="1"/>
</dbReference>
<dbReference type="AlphaFoldDB" id="A0A7W7TAT9"/>
<evidence type="ECO:0000313" key="2">
    <source>
        <dbReference type="EMBL" id="MBB4968400.1"/>
    </source>
</evidence>
<dbReference type="InterPro" id="IPR011990">
    <property type="entry name" value="TPR-like_helical_dom_sf"/>
</dbReference>
<dbReference type="GO" id="GO:0003677">
    <property type="term" value="F:DNA binding"/>
    <property type="evidence" value="ECO:0007669"/>
    <property type="project" value="InterPro"/>
</dbReference>
<dbReference type="PROSITE" id="PS50943">
    <property type="entry name" value="HTH_CROC1"/>
    <property type="match status" value="1"/>
</dbReference>
<comment type="caution">
    <text evidence="2">The sequence shown here is derived from an EMBL/GenBank/DDBJ whole genome shotgun (WGS) entry which is preliminary data.</text>
</comment>
<name>A0A7W7TAT9_9PSEU</name>
<dbReference type="InterPro" id="IPR010982">
    <property type="entry name" value="Lambda_DNA-bd_dom_sf"/>
</dbReference>
<dbReference type="InterPro" id="IPR001387">
    <property type="entry name" value="Cro/C1-type_HTH"/>
</dbReference>
<feature type="domain" description="HTH cro/C1-type" evidence="1">
    <location>
        <begin position="13"/>
        <end position="67"/>
    </location>
</feature>
<gene>
    <name evidence="2" type="ORF">F4559_005759</name>
</gene>
<keyword evidence="3" id="KW-1185">Reference proteome</keyword>
<dbReference type="RefSeq" id="WP_312865866.1">
    <property type="nucleotide sequence ID" value="NZ_BAABAI010000028.1"/>
</dbReference>
<evidence type="ECO:0000313" key="3">
    <source>
        <dbReference type="Proteomes" id="UP000542674"/>
    </source>
</evidence>
<reference evidence="2 3" key="1">
    <citation type="submission" date="2020-08" db="EMBL/GenBank/DDBJ databases">
        <title>Sequencing the genomes of 1000 actinobacteria strains.</title>
        <authorList>
            <person name="Klenk H.-P."/>
        </authorList>
    </citation>
    <scope>NUCLEOTIDE SEQUENCE [LARGE SCALE GENOMIC DNA]</scope>
    <source>
        <strain evidence="2 3">DSM 45084</strain>
    </source>
</reference>